<dbReference type="OrthoDB" id="3217871at2759"/>
<dbReference type="AlphaFoldDB" id="A0A8K0XR55"/>
<comment type="caution">
    <text evidence="2">The sequence shown here is derived from an EMBL/GenBank/DDBJ whole genome shotgun (WGS) entry which is preliminary data.</text>
</comment>
<dbReference type="InterPro" id="IPR000210">
    <property type="entry name" value="BTB/POZ_dom"/>
</dbReference>
<dbReference type="Pfam" id="PF00651">
    <property type="entry name" value="BTB"/>
    <property type="match status" value="1"/>
</dbReference>
<dbReference type="InterPro" id="IPR011333">
    <property type="entry name" value="SKP1/BTB/POZ_sf"/>
</dbReference>
<evidence type="ECO:0000313" key="3">
    <source>
        <dbReference type="Proteomes" id="UP000813824"/>
    </source>
</evidence>
<dbReference type="EMBL" id="JAEVFJ010000011">
    <property type="protein sequence ID" value="KAH8101956.1"/>
    <property type="molecule type" value="Genomic_DNA"/>
</dbReference>
<organism evidence="2 3">
    <name type="scientific">Cristinia sonorae</name>
    <dbReference type="NCBI Taxonomy" id="1940300"/>
    <lineage>
        <taxon>Eukaryota</taxon>
        <taxon>Fungi</taxon>
        <taxon>Dikarya</taxon>
        <taxon>Basidiomycota</taxon>
        <taxon>Agaricomycotina</taxon>
        <taxon>Agaricomycetes</taxon>
        <taxon>Agaricomycetidae</taxon>
        <taxon>Agaricales</taxon>
        <taxon>Pleurotineae</taxon>
        <taxon>Stephanosporaceae</taxon>
        <taxon>Cristinia</taxon>
    </lineage>
</organism>
<accession>A0A8K0XR55</accession>
<dbReference type="SUPFAM" id="SSF54695">
    <property type="entry name" value="POZ domain"/>
    <property type="match status" value="1"/>
</dbReference>
<dbReference type="PROSITE" id="PS50097">
    <property type="entry name" value="BTB"/>
    <property type="match status" value="1"/>
</dbReference>
<protein>
    <recommendedName>
        <fullName evidence="1">BTB domain-containing protein</fullName>
    </recommendedName>
</protein>
<dbReference type="Proteomes" id="UP000813824">
    <property type="component" value="Unassembled WGS sequence"/>
</dbReference>
<feature type="domain" description="BTB" evidence="1">
    <location>
        <begin position="54"/>
        <end position="128"/>
    </location>
</feature>
<proteinExistence type="predicted"/>
<keyword evidence="3" id="KW-1185">Reference proteome</keyword>
<evidence type="ECO:0000313" key="2">
    <source>
        <dbReference type="EMBL" id="KAH8101956.1"/>
    </source>
</evidence>
<evidence type="ECO:0000259" key="1">
    <source>
        <dbReference type="PROSITE" id="PS50097"/>
    </source>
</evidence>
<gene>
    <name evidence="2" type="ORF">BXZ70DRAFT_1007185</name>
</gene>
<dbReference type="CDD" id="cd18186">
    <property type="entry name" value="BTB_POZ_ZBTB_KLHL-like"/>
    <property type="match status" value="1"/>
</dbReference>
<dbReference type="SMART" id="SM00225">
    <property type="entry name" value="BTB"/>
    <property type="match status" value="1"/>
</dbReference>
<name>A0A8K0XR55_9AGAR</name>
<sequence length="344" mass="39756">MSLLPLPPSNLLYIALRRLCSFEMKMERATKRIRDDEGSQGGEYQRGEVWYEDGNVVLIAEGTTFRVHRGVLSQRSDAFRDMFAVISGSQPVDAEMWEGCPVVHLSDRKYELKHMLTALYDGKQYFNVRAKLDLVVASTMLQLGMKYQIDDIKQEAIECLSYRFPSRLGYFADLAKGVSYKHIIPIVALAWKFELYDILPVAFYWCSQMSVDELIHGWVDEHGTQWRLSPEDQARCLKGLSTLRLQCIKEWAFLLHGKPTERCADREGCESRIAKFGVKYLDGTFPHTETPLTHWWSMSLPRDCQLCRSCMDEVQRQFNKGRIEAWNALPTTFGISNLVQWTIE</sequence>
<reference evidence="2" key="1">
    <citation type="journal article" date="2021" name="New Phytol.">
        <title>Evolutionary innovations through gain and loss of genes in the ectomycorrhizal Boletales.</title>
        <authorList>
            <person name="Wu G."/>
            <person name="Miyauchi S."/>
            <person name="Morin E."/>
            <person name="Kuo A."/>
            <person name="Drula E."/>
            <person name="Varga T."/>
            <person name="Kohler A."/>
            <person name="Feng B."/>
            <person name="Cao Y."/>
            <person name="Lipzen A."/>
            <person name="Daum C."/>
            <person name="Hundley H."/>
            <person name="Pangilinan J."/>
            <person name="Johnson J."/>
            <person name="Barry K."/>
            <person name="LaButti K."/>
            <person name="Ng V."/>
            <person name="Ahrendt S."/>
            <person name="Min B."/>
            <person name="Choi I.G."/>
            <person name="Park H."/>
            <person name="Plett J.M."/>
            <person name="Magnuson J."/>
            <person name="Spatafora J.W."/>
            <person name="Nagy L.G."/>
            <person name="Henrissat B."/>
            <person name="Grigoriev I.V."/>
            <person name="Yang Z.L."/>
            <person name="Xu J."/>
            <person name="Martin F.M."/>
        </authorList>
    </citation>
    <scope>NUCLEOTIDE SEQUENCE</scope>
    <source>
        <strain evidence="2">KKN 215</strain>
    </source>
</reference>
<dbReference type="Gene3D" id="3.30.710.10">
    <property type="entry name" value="Potassium Channel Kv1.1, Chain A"/>
    <property type="match status" value="1"/>
</dbReference>